<dbReference type="PANTHER" id="PTHR35967:SF1">
    <property type="entry name" value="UPF0450 PROTEIN C17ORF58"/>
    <property type="match status" value="1"/>
</dbReference>
<dbReference type="InterPro" id="IPR001134">
    <property type="entry name" value="Netrin_domain"/>
</dbReference>
<evidence type="ECO:0000256" key="1">
    <source>
        <dbReference type="ARBA" id="ARBA00023157"/>
    </source>
</evidence>
<dbReference type="Gene3D" id="2.40.50.120">
    <property type="match status" value="1"/>
</dbReference>
<feature type="compositionally biased region" description="Polar residues" evidence="2">
    <location>
        <begin position="102"/>
        <end position="113"/>
    </location>
</feature>
<feature type="region of interest" description="Disordered" evidence="2">
    <location>
        <begin position="102"/>
        <end position="124"/>
    </location>
</feature>
<dbReference type="AlphaFoldDB" id="A0A2G9QDK4"/>
<sequence>MDIPWTISLQRFPDQGLLSAIHPLTPGDRKKATIPPDKKAKARLAVDNNTGLRKNSVDHGNRLPTNVLPVRSSVNEFTDTHKPQDRNLPDSAFASTNLHSAKSISTQGHSSGKASELLDHENNRPGKINLQKLIELSYNSSKPAWMTNRQPSSLLYQFHGFRKEFESKERSCQMDCHKNRDEREAYCNSDFAVNGIVHDVDPLGKGIQLLTILVNSGGLYKINRLYITPDGFFFRVKVLAVDHYNCPKSCLDVKLGGRYILMGQIFHKRMELPPSIQRTVSGRLRAGDGLLTSSSFVRRYNRKKDRKVLAAAHSKCK</sequence>
<dbReference type="Proteomes" id="UP000228934">
    <property type="component" value="Unassembled WGS sequence"/>
</dbReference>
<keyword evidence="1" id="KW-1015">Disulfide bond</keyword>
<name>A0A2G9QDK4_AQUCT</name>
<evidence type="ECO:0000259" key="3">
    <source>
        <dbReference type="PROSITE" id="PS50189"/>
    </source>
</evidence>
<dbReference type="PANTHER" id="PTHR35967">
    <property type="entry name" value="UPF0450 PROTEIN C17ORF58"/>
    <property type="match status" value="1"/>
</dbReference>
<proteinExistence type="predicted"/>
<evidence type="ECO:0000256" key="2">
    <source>
        <dbReference type="SAM" id="MobiDB-lite"/>
    </source>
</evidence>
<dbReference type="PROSITE" id="PS50189">
    <property type="entry name" value="NTR"/>
    <property type="match status" value="1"/>
</dbReference>
<accession>A0A2G9QDK4</accession>
<evidence type="ECO:0000313" key="5">
    <source>
        <dbReference type="Proteomes" id="UP000228934"/>
    </source>
</evidence>
<dbReference type="OrthoDB" id="9388635at2759"/>
<keyword evidence="5" id="KW-1185">Reference proteome</keyword>
<protein>
    <recommendedName>
        <fullName evidence="3">NTR domain-containing protein</fullName>
    </recommendedName>
</protein>
<feature type="domain" description="NTR" evidence="3">
    <location>
        <begin position="172"/>
        <end position="316"/>
    </location>
</feature>
<organism evidence="4 5">
    <name type="scientific">Aquarana catesbeiana</name>
    <name type="common">American bullfrog</name>
    <name type="synonym">Rana catesbeiana</name>
    <dbReference type="NCBI Taxonomy" id="8400"/>
    <lineage>
        <taxon>Eukaryota</taxon>
        <taxon>Metazoa</taxon>
        <taxon>Chordata</taxon>
        <taxon>Craniata</taxon>
        <taxon>Vertebrata</taxon>
        <taxon>Euteleostomi</taxon>
        <taxon>Amphibia</taxon>
        <taxon>Batrachia</taxon>
        <taxon>Anura</taxon>
        <taxon>Neobatrachia</taxon>
        <taxon>Ranoidea</taxon>
        <taxon>Ranidae</taxon>
        <taxon>Aquarana</taxon>
    </lineage>
</organism>
<dbReference type="EMBL" id="KZ023722">
    <property type="protein sequence ID" value="PIO13656.1"/>
    <property type="molecule type" value="Genomic_DNA"/>
</dbReference>
<dbReference type="SUPFAM" id="SSF50242">
    <property type="entry name" value="TIMP-like"/>
    <property type="match status" value="1"/>
</dbReference>
<evidence type="ECO:0000313" key="4">
    <source>
        <dbReference type="EMBL" id="PIO13656.1"/>
    </source>
</evidence>
<reference evidence="5" key="1">
    <citation type="journal article" date="2017" name="Nat. Commun.">
        <title>The North American bullfrog draft genome provides insight into hormonal regulation of long noncoding RNA.</title>
        <authorList>
            <person name="Hammond S.A."/>
            <person name="Warren R.L."/>
            <person name="Vandervalk B.P."/>
            <person name="Kucuk E."/>
            <person name="Khan H."/>
            <person name="Gibb E.A."/>
            <person name="Pandoh P."/>
            <person name="Kirk H."/>
            <person name="Zhao Y."/>
            <person name="Jones M."/>
            <person name="Mungall A.J."/>
            <person name="Coope R."/>
            <person name="Pleasance S."/>
            <person name="Moore R.A."/>
            <person name="Holt R.A."/>
            <person name="Round J.M."/>
            <person name="Ohora S."/>
            <person name="Walle B.V."/>
            <person name="Veldhoen N."/>
            <person name="Helbing C.C."/>
            <person name="Birol I."/>
        </authorList>
    </citation>
    <scope>NUCLEOTIDE SEQUENCE [LARGE SCALE GENOMIC DNA]</scope>
</reference>
<gene>
    <name evidence="4" type="ORF">AB205_0129490</name>
</gene>
<dbReference type="InterPro" id="IPR008993">
    <property type="entry name" value="TIMP-like_OB-fold"/>
</dbReference>